<gene>
    <name evidence="2" type="ORF">V2S66_15965</name>
</gene>
<feature type="signal peptide" evidence="1">
    <location>
        <begin position="1"/>
        <end position="36"/>
    </location>
</feature>
<accession>A0ABU7PCQ5</accession>
<feature type="chain" id="PRO_5046120900" description="Peptidase inhibitor family I36" evidence="1">
    <location>
        <begin position="37"/>
        <end position="171"/>
    </location>
</feature>
<evidence type="ECO:0008006" key="4">
    <source>
        <dbReference type="Google" id="ProtNLM"/>
    </source>
</evidence>
<comment type="caution">
    <text evidence="2">The sequence shown here is derived from an EMBL/GenBank/DDBJ whole genome shotgun (WGS) entry which is preliminary data.</text>
</comment>
<dbReference type="EMBL" id="JAZEWV010000011">
    <property type="protein sequence ID" value="MEE4543463.1"/>
    <property type="molecule type" value="Genomic_DNA"/>
</dbReference>
<keyword evidence="3" id="KW-1185">Reference proteome</keyword>
<sequence>MMGSTLKKAVQRLGIVAATSGAIAGVSLAASPVAQAATHISYVSSNCGGFSGCSDDALDLKYNSNLSGANFVWQGNNVDYAGYENTCGLDTCRTVYVFEAGTGGAANGAGQAVKNNAAGACTYSTTHAYYVYYNSFYTGHSQKFDDRGTSYGCSDFDSTLHNENASQKIVS</sequence>
<evidence type="ECO:0000256" key="1">
    <source>
        <dbReference type="SAM" id="SignalP"/>
    </source>
</evidence>
<protein>
    <recommendedName>
        <fullName evidence="4">Peptidase inhibitor family I36</fullName>
    </recommendedName>
</protein>
<keyword evidence="1" id="KW-0732">Signal</keyword>
<name>A0ABU7PCQ5_9ACTN</name>
<dbReference type="RefSeq" id="WP_330795909.1">
    <property type="nucleotide sequence ID" value="NZ_JAZEWV010000011.1"/>
</dbReference>
<dbReference type="Proteomes" id="UP001344658">
    <property type="component" value="Unassembled WGS sequence"/>
</dbReference>
<evidence type="ECO:0000313" key="3">
    <source>
        <dbReference type="Proteomes" id="UP001344658"/>
    </source>
</evidence>
<organism evidence="2 3">
    <name type="scientific">Actinacidiphila polyblastidii</name>
    <dbReference type="NCBI Taxonomy" id="3110430"/>
    <lineage>
        <taxon>Bacteria</taxon>
        <taxon>Bacillati</taxon>
        <taxon>Actinomycetota</taxon>
        <taxon>Actinomycetes</taxon>
        <taxon>Kitasatosporales</taxon>
        <taxon>Streptomycetaceae</taxon>
        <taxon>Actinacidiphila</taxon>
    </lineage>
</organism>
<evidence type="ECO:0000313" key="2">
    <source>
        <dbReference type="EMBL" id="MEE4543463.1"/>
    </source>
</evidence>
<proteinExistence type="predicted"/>
<reference evidence="2 3" key="1">
    <citation type="submission" date="2023-12" db="EMBL/GenBank/DDBJ databases">
        <title>Streptomyces sp. V4-01.</title>
        <authorList>
            <person name="Somphong A."/>
            <person name="Phongsopitanun W."/>
        </authorList>
    </citation>
    <scope>NUCLEOTIDE SEQUENCE [LARGE SCALE GENOMIC DNA]</scope>
    <source>
        <strain evidence="2 3">V4-01</strain>
    </source>
</reference>